<dbReference type="InterPro" id="IPR036390">
    <property type="entry name" value="WH_DNA-bd_sf"/>
</dbReference>
<dbReference type="GO" id="GO:0005737">
    <property type="term" value="C:cytoplasm"/>
    <property type="evidence" value="ECO:0007669"/>
    <property type="project" value="UniProtKB-SubCell"/>
</dbReference>
<evidence type="ECO:0000313" key="4">
    <source>
        <dbReference type="Proteomes" id="UP000555552"/>
    </source>
</evidence>
<feature type="domain" description="HTH marR-type" evidence="2">
    <location>
        <begin position="1"/>
        <end position="117"/>
    </location>
</feature>
<dbReference type="InterPro" id="IPR011991">
    <property type="entry name" value="ArsR-like_HTH"/>
</dbReference>
<dbReference type="GO" id="GO:0006950">
    <property type="term" value="P:response to stress"/>
    <property type="evidence" value="ECO:0007669"/>
    <property type="project" value="TreeGrafter"/>
</dbReference>
<dbReference type="InterPro" id="IPR036388">
    <property type="entry name" value="WH-like_DNA-bd_sf"/>
</dbReference>
<evidence type="ECO:0000256" key="1">
    <source>
        <dbReference type="ARBA" id="ARBA00004496"/>
    </source>
</evidence>
<dbReference type="SUPFAM" id="SSF46785">
    <property type="entry name" value="Winged helix' DNA-binding domain"/>
    <property type="match status" value="1"/>
</dbReference>
<dbReference type="EMBL" id="JABEMA010000001">
    <property type="protein sequence ID" value="NNH21518.1"/>
    <property type="molecule type" value="Genomic_DNA"/>
</dbReference>
<dbReference type="Proteomes" id="UP000555552">
    <property type="component" value="Unassembled WGS sequence"/>
</dbReference>
<proteinExistence type="predicted"/>
<dbReference type="InterPro" id="IPR000835">
    <property type="entry name" value="HTH_MarR-typ"/>
</dbReference>
<dbReference type="Pfam" id="PF01047">
    <property type="entry name" value="MarR"/>
    <property type="match status" value="1"/>
</dbReference>
<dbReference type="GO" id="GO:0003700">
    <property type="term" value="F:DNA-binding transcription factor activity"/>
    <property type="evidence" value="ECO:0007669"/>
    <property type="project" value="InterPro"/>
</dbReference>
<dbReference type="InterPro" id="IPR039422">
    <property type="entry name" value="MarR/SlyA-like"/>
</dbReference>
<protein>
    <submittedName>
        <fullName evidence="3">MarR family transcriptional regulator</fullName>
    </submittedName>
</protein>
<comment type="caution">
    <text evidence="3">The sequence shown here is derived from an EMBL/GenBank/DDBJ whole genome shotgun (WGS) entry which is preliminary data.</text>
</comment>
<comment type="subcellular location">
    <subcellularLocation>
        <location evidence="1">Cytoplasm</location>
    </subcellularLocation>
</comment>
<dbReference type="Gene3D" id="1.10.10.10">
    <property type="entry name" value="Winged helix-like DNA-binding domain superfamily/Winged helix DNA-binding domain"/>
    <property type="match status" value="1"/>
</dbReference>
<dbReference type="SMART" id="SM00347">
    <property type="entry name" value="HTH_MARR"/>
    <property type="match status" value="1"/>
</dbReference>
<dbReference type="AlphaFoldDB" id="A0A849BVD1"/>
<organism evidence="3 4">
    <name type="scientific">Pseudokineococcus marinus</name>
    <dbReference type="NCBI Taxonomy" id="351215"/>
    <lineage>
        <taxon>Bacteria</taxon>
        <taxon>Bacillati</taxon>
        <taxon>Actinomycetota</taxon>
        <taxon>Actinomycetes</taxon>
        <taxon>Kineosporiales</taxon>
        <taxon>Kineosporiaceae</taxon>
        <taxon>Pseudokineococcus</taxon>
    </lineage>
</organism>
<dbReference type="PROSITE" id="PS50995">
    <property type="entry name" value="HTH_MARR_2"/>
    <property type="match status" value="1"/>
</dbReference>
<sequence>MDAIYRALLAGSGLTYPQYTVLSVLRQDGPAPVMALARRLGLSSNTVSPLLKRLEAQGLLTRDRGAQDERTVLVALTAAGRGLAEELADVPTRVTAASGLTEGEQDDLVGRLHELAGALQAGTDR</sequence>
<dbReference type="PANTHER" id="PTHR33164">
    <property type="entry name" value="TRANSCRIPTIONAL REGULATOR, MARR FAMILY"/>
    <property type="match status" value="1"/>
</dbReference>
<evidence type="ECO:0000259" key="2">
    <source>
        <dbReference type="PROSITE" id="PS50995"/>
    </source>
</evidence>
<gene>
    <name evidence="3" type="ORF">HLB09_00150</name>
</gene>
<reference evidence="3 4" key="1">
    <citation type="submission" date="2020-05" db="EMBL/GenBank/DDBJ databases">
        <title>MicrobeNet Type strains.</title>
        <authorList>
            <person name="Nicholson A.C."/>
        </authorList>
    </citation>
    <scope>NUCLEOTIDE SEQUENCE [LARGE SCALE GENOMIC DNA]</scope>
    <source>
        <strain evidence="3 4">JCM 14547</strain>
    </source>
</reference>
<evidence type="ECO:0000313" key="3">
    <source>
        <dbReference type="EMBL" id="NNH21518.1"/>
    </source>
</evidence>
<name>A0A849BVD1_9ACTN</name>
<dbReference type="CDD" id="cd00090">
    <property type="entry name" value="HTH_ARSR"/>
    <property type="match status" value="1"/>
</dbReference>
<accession>A0A849BVD1</accession>
<keyword evidence="4" id="KW-1185">Reference proteome</keyword>
<dbReference type="PANTHER" id="PTHR33164:SF5">
    <property type="entry name" value="ORGANIC HYDROPEROXIDE RESISTANCE TRANSCRIPTIONAL REGULATOR"/>
    <property type="match status" value="1"/>
</dbReference>